<dbReference type="Gene3D" id="3.40.50.1820">
    <property type="entry name" value="alpha/beta hydrolase"/>
    <property type="match status" value="1"/>
</dbReference>
<evidence type="ECO:0000256" key="1">
    <source>
        <dbReference type="ARBA" id="ARBA00022801"/>
    </source>
</evidence>
<proteinExistence type="predicted"/>
<dbReference type="Pfam" id="PF00561">
    <property type="entry name" value="Abhydrolase_1"/>
    <property type="match status" value="1"/>
</dbReference>
<dbReference type="GO" id="GO:0016787">
    <property type="term" value="F:hydrolase activity"/>
    <property type="evidence" value="ECO:0007669"/>
    <property type="project" value="UniProtKB-KW"/>
</dbReference>
<dbReference type="Proteomes" id="UP000675781">
    <property type="component" value="Unassembled WGS sequence"/>
</dbReference>
<protein>
    <submittedName>
        <fullName evidence="3">Alpha/beta hydrolase</fullName>
    </submittedName>
</protein>
<dbReference type="InterPro" id="IPR050266">
    <property type="entry name" value="AB_hydrolase_sf"/>
</dbReference>
<dbReference type="SUPFAM" id="SSF53474">
    <property type="entry name" value="alpha/beta-Hydrolases"/>
    <property type="match status" value="1"/>
</dbReference>
<dbReference type="InterPro" id="IPR029058">
    <property type="entry name" value="AB_hydrolase_fold"/>
</dbReference>
<comment type="caution">
    <text evidence="3">The sequence shown here is derived from an EMBL/GenBank/DDBJ whole genome shotgun (WGS) entry which is preliminary data.</text>
</comment>
<dbReference type="PANTHER" id="PTHR43798">
    <property type="entry name" value="MONOACYLGLYCEROL LIPASE"/>
    <property type="match status" value="1"/>
</dbReference>
<dbReference type="InterPro" id="IPR000073">
    <property type="entry name" value="AB_hydrolase_1"/>
</dbReference>
<gene>
    <name evidence="3" type="ORF">KDL01_13110</name>
</gene>
<dbReference type="AlphaFoldDB" id="A0A941IQH2"/>
<sequence length="297" mass="31433">MGGWQEYSESHVAVPGGRLAVLHWAAAVPDAPTVLLVHGITGNALAWAGVVEELAGRAEVYALDLRGRAGSREIAGPWGIDRDAQDLVAVLDALGIGRVAVLGGHSLGAFIGASAALAYPDRFGRFVAVDGGLGFPLPPAADPDAILEAVVGPAVKKLSMTFADPEAYLDFHRAHPSFSGHWSEPMIAYLRRDTLVLPDGQVVSSCIEDAVRADGKQVLLDPRLRTAINELTCPVDFVHAARGMLNEDQALYDAARLELGGLDPARVRVELVPDTNHYTVIGPGPGARAVVRALLRR</sequence>
<dbReference type="GO" id="GO:0016020">
    <property type="term" value="C:membrane"/>
    <property type="evidence" value="ECO:0007669"/>
    <property type="project" value="TreeGrafter"/>
</dbReference>
<organism evidence="3 4">
    <name type="scientific">Actinospica durhamensis</name>
    <dbReference type="NCBI Taxonomy" id="1508375"/>
    <lineage>
        <taxon>Bacteria</taxon>
        <taxon>Bacillati</taxon>
        <taxon>Actinomycetota</taxon>
        <taxon>Actinomycetes</taxon>
        <taxon>Catenulisporales</taxon>
        <taxon>Actinospicaceae</taxon>
        <taxon>Actinospica</taxon>
    </lineage>
</organism>
<accession>A0A941IQH2</accession>
<evidence type="ECO:0000259" key="2">
    <source>
        <dbReference type="Pfam" id="PF00561"/>
    </source>
</evidence>
<keyword evidence="1 3" id="KW-0378">Hydrolase</keyword>
<name>A0A941IQH2_9ACTN</name>
<feature type="domain" description="AB hydrolase-1" evidence="2">
    <location>
        <begin position="32"/>
        <end position="146"/>
    </location>
</feature>
<evidence type="ECO:0000313" key="4">
    <source>
        <dbReference type="Proteomes" id="UP000675781"/>
    </source>
</evidence>
<evidence type="ECO:0000313" key="3">
    <source>
        <dbReference type="EMBL" id="MBR7834207.1"/>
    </source>
</evidence>
<dbReference type="EMBL" id="JAGSOG010000051">
    <property type="protein sequence ID" value="MBR7834207.1"/>
    <property type="molecule type" value="Genomic_DNA"/>
</dbReference>
<keyword evidence="4" id="KW-1185">Reference proteome</keyword>
<reference evidence="3" key="1">
    <citation type="submission" date="2021-04" db="EMBL/GenBank/DDBJ databases">
        <title>Genome based classification of Actinospica acidithermotolerans sp. nov., an actinobacterium isolated from an Indonesian hot spring.</title>
        <authorList>
            <person name="Kusuma A.B."/>
            <person name="Putra K.E."/>
            <person name="Nafisah S."/>
            <person name="Loh J."/>
            <person name="Nouioui I."/>
            <person name="Goodfellow M."/>
        </authorList>
    </citation>
    <scope>NUCLEOTIDE SEQUENCE</scope>
    <source>
        <strain evidence="3">CSCA 57</strain>
    </source>
</reference>
<dbReference type="PANTHER" id="PTHR43798:SF31">
    <property type="entry name" value="AB HYDROLASE SUPERFAMILY PROTEIN YCLE"/>
    <property type="match status" value="1"/>
</dbReference>
<dbReference type="RefSeq" id="WP_212528727.1">
    <property type="nucleotide sequence ID" value="NZ_JAGSOG010000051.1"/>
</dbReference>